<feature type="non-terminal residue" evidence="2">
    <location>
        <position position="110"/>
    </location>
</feature>
<accession>A0A5J4TBB8</accession>
<dbReference type="EMBL" id="SNRW01035788">
    <property type="protein sequence ID" value="KAA6354735.1"/>
    <property type="molecule type" value="Genomic_DNA"/>
</dbReference>
<organism evidence="2 3">
    <name type="scientific">Streblomastix strix</name>
    <dbReference type="NCBI Taxonomy" id="222440"/>
    <lineage>
        <taxon>Eukaryota</taxon>
        <taxon>Metamonada</taxon>
        <taxon>Preaxostyla</taxon>
        <taxon>Oxymonadida</taxon>
        <taxon>Streblomastigidae</taxon>
        <taxon>Streblomastix</taxon>
    </lineage>
</organism>
<keyword evidence="1" id="KW-0175">Coiled coil</keyword>
<dbReference type="AlphaFoldDB" id="A0A5J4TBB8"/>
<protein>
    <submittedName>
        <fullName evidence="2">Uncharacterized protein</fullName>
    </submittedName>
</protein>
<sequence length="110" mass="12731">MIKENVKLVNELKAERDEKKILEEDLADATNERNQQFIDILMLKATINDLKQALKAKDEQKNANDSAKEQLYSQIEYLSTQKTGSVLPTKIVGNVTERRWSVEERPRIET</sequence>
<evidence type="ECO:0000313" key="2">
    <source>
        <dbReference type="EMBL" id="KAA6354735.1"/>
    </source>
</evidence>
<comment type="caution">
    <text evidence="2">The sequence shown here is derived from an EMBL/GenBank/DDBJ whole genome shotgun (WGS) entry which is preliminary data.</text>
</comment>
<evidence type="ECO:0000313" key="3">
    <source>
        <dbReference type="Proteomes" id="UP000324800"/>
    </source>
</evidence>
<name>A0A5J4TBB8_9EUKA</name>
<feature type="coiled-coil region" evidence="1">
    <location>
        <begin position="5"/>
        <end position="70"/>
    </location>
</feature>
<evidence type="ECO:0000256" key="1">
    <source>
        <dbReference type="SAM" id="Coils"/>
    </source>
</evidence>
<gene>
    <name evidence="2" type="ORF">EZS28_049738</name>
</gene>
<dbReference type="Proteomes" id="UP000324800">
    <property type="component" value="Unassembled WGS sequence"/>
</dbReference>
<proteinExistence type="predicted"/>
<reference evidence="2 3" key="1">
    <citation type="submission" date="2019-03" db="EMBL/GenBank/DDBJ databases">
        <title>Single cell metagenomics reveals metabolic interactions within the superorganism composed of flagellate Streblomastix strix and complex community of Bacteroidetes bacteria on its surface.</title>
        <authorList>
            <person name="Treitli S.C."/>
            <person name="Kolisko M."/>
            <person name="Husnik F."/>
            <person name="Keeling P."/>
            <person name="Hampl V."/>
        </authorList>
    </citation>
    <scope>NUCLEOTIDE SEQUENCE [LARGE SCALE GENOMIC DNA]</scope>
    <source>
        <strain evidence="2">ST1C</strain>
    </source>
</reference>